<protein>
    <submittedName>
        <fullName evidence="1">Polymerase delta-interacting protein 3</fullName>
    </submittedName>
</protein>
<sequence length="82" mass="8946">MNPPIGIVSPALKLTKTIQVPQQKAMAPLHPHPAGMRINVVDNHQAKQNFHDLDEEDVGIASIPAKQMKYAALGAFSTTRLH</sequence>
<comment type="caution">
    <text evidence="1">The sequence shown here is derived from an EMBL/GenBank/DDBJ whole genome shotgun (WGS) entry which is preliminary data.</text>
</comment>
<name>A0ABQ9UZZ4_SAGOE</name>
<gene>
    <name evidence="1" type="primary">POLDIP3_2</name>
    <name evidence="1" type="ORF">P7K49_020108</name>
</gene>
<reference evidence="1 2" key="1">
    <citation type="submission" date="2023-05" db="EMBL/GenBank/DDBJ databases">
        <title>B98-5 Cell Line De Novo Hybrid Assembly: An Optical Mapping Approach.</title>
        <authorList>
            <person name="Kananen K."/>
            <person name="Auerbach J.A."/>
            <person name="Kautto E."/>
            <person name="Blachly J.S."/>
        </authorList>
    </citation>
    <scope>NUCLEOTIDE SEQUENCE [LARGE SCALE GENOMIC DNA]</scope>
    <source>
        <strain evidence="1">B95-8</strain>
        <tissue evidence="1">Cell line</tissue>
    </source>
</reference>
<organism evidence="1 2">
    <name type="scientific">Saguinus oedipus</name>
    <name type="common">Cotton-top tamarin</name>
    <name type="synonym">Oedipomidas oedipus</name>
    <dbReference type="NCBI Taxonomy" id="9490"/>
    <lineage>
        <taxon>Eukaryota</taxon>
        <taxon>Metazoa</taxon>
        <taxon>Chordata</taxon>
        <taxon>Craniata</taxon>
        <taxon>Vertebrata</taxon>
        <taxon>Euteleostomi</taxon>
        <taxon>Mammalia</taxon>
        <taxon>Eutheria</taxon>
        <taxon>Euarchontoglires</taxon>
        <taxon>Primates</taxon>
        <taxon>Haplorrhini</taxon>
        <taxon>Platyrrhini</taxon>
        <taxon>Cebidae</taxon>
        <taxon>Callitrichinae</taxon>
        <taxon>Saguinus</taxon>
    </lineage>
</organism>
<evidence type="ECO:0000313" key="2">
    <source>
        <dbReference type="Proteomes" id="UP001266305"/>
    </source>
</evidence>
<dbReference type="EMBL" id="JASSZA010000009">
    <property type="protein sequence ID" value="KAK2102441.1"/>
    <property type="molecule type" value="Genomic_DNA"/>
</dbReference>
<evidence type="ECO:0000313" key="1">
    <source>
        <dbReference type="EMBL" id="KAK2102441.1"/>
    </source>
</evidence>
<keyword evidence="2" id="KW-1185">Reference proteome</keyword>
<dbReference type="Proteomes" id="UP001266305">
    <property type="component" value="Unassembled WGS sequence"/>
</dbReference>
<proteinExistence type="predicted"/>
<accession>A0ABQ9UZZ4</accession>